<comment type="caution">
    <text evidence="3">The sequence shown here is derived from an EMBL/GenBank/DDBJ whole genome shotgun (WGS) entry which is preliminary data.</text>
</comment>
<dbReference type="STRING" id="1611254.A0A2G5SG76"/>
<dbReference type="OrthoDB" id="206452at2759"/>
<feature type="compositionally biased region" description="Low complexity" evidence="1">
    <location>
        <begin position="48"/>
        <end position="61"/>
    </location>
</feature>
<feature type="domain" description="NADAR" evidence="2">
    <location>
        <begin position="140"/>
        <end position="315"/>
    </location>
</feature>
<keyword evidence="4" id="KW-1185">Reference proteome</keyword>
<evidence type="ECO:0000256" key="1">
    <source>
        <dbReference type="SAM" id="MobiDB-lite"/>
    </source>
</evidence>
<dbReference type="CDD" id="cd15457">
    <property type="entry name" value="NADAR"/>
    <property type="match status" value="1"/>
</dbReference>
<dbReference type="EMBL" id="PDUG01000010">
    <property type="protein sequence ID" value="PIC13932.1"/>
    <property type="molecule type" value="Genomic_DNA"/>
</dbReference>
<proteinExistence type="predicted"/>
<evidence type="ECO:0000313" key="3">
    <source>
        <dbReference type="EMBL" id="PIC13932.1"/>
    </source>
</evidence>
<evidence type="ECO:0000259" key="2">
    <source>
        <dbReference type="Pfam" id="PF08719"/>
    </source>
</evidence>
<organism evidence="3 4">
    <name type="scientific">Caenorhabditis nigoni</name>
    <dbReference type="NCBI Taxonomy" id="1611254"/>
    <lineage>
        <taxon>Eukaryota</taxon>
        <taxon>Metazoa</taxon>
        <taxon>Ecdysozoa</taxon>
        <taxon>Nematoda</taxon>
        <taxon>Chromadorea</taxon>
        <taxon>Rhabditida</taxon>
        <taxon>Rhabditina</taxon>
        <taxon>Rhabditomorpha</taxon>
        <taxon>Rhabditoidea</taxon>
        <taxon>Rhabditidae</taxon>
        <taxon>Peloderinae</taxon>
        <taxon>Caenorhabditis</taxon>
    </lineage>
</organism>
<dbReference type="SUPFAM" id="SSF143990">
    <property type="entry name" value="YbiA-like"/>
    <property type="match status" value="1"/>
</dbReference>
<evidence type="ECO:0000313" key="4">
    <source>
        <dbReference type="Proteomes" id="UP000230233"/>
    </source>
</evidence>
<protein>
    <recommendedName>
        <fullName evidence="2">NADAR domain-containing protein</fullName>
    </recommendedName>
</protein>
<dbReference type="InterPro" id="IPR012816">
    <property type="entry name" value="NADAR"/>
</dbReference>
<feature type="region of interest" description="Disordered" evidence="1">
    <location>
        <begin position="1"/>
        <end position="95"/>
    </location>
</feature>
<dbReference type="InterPro" id="IPR037238">
    <property type="entry name" value="YbiA-like_sf"/>
</dbReference>
<dbReference type="AlphaFoldDB" id="A0A2G5SG76"/>
<dbReference type="Gene3D" id="1.10.357.40">
    <property type="entry name" value="YbiA-like"/>
    <property type="match status" value="1"/>
</dbReference>
<gene>
    <name evidence="3" type="primary">Cni-F44E2.8</name>
    <name evidence="3" type="ORF">B9Z55_027505</name>
</gene>
<feature type="compositionally biased region" description="Polar residues" evidence="1">
    <location>
        <begin position="76"/>
        <end position="90"/>
    </location>
</feature>
<sequence>MLDFQTVKMDKTAKKHPVGLLETKSLASALPEKNAEGRPKYTQILTPSKSSSASNGDSAVAPSSAEKKTFAKQHQQRSNNNKQGIKNANHQKPRGIFLPATEKRPFNLLLKRQEVVARPTDIKTRSYPITPDNVIYFSGPRNFLSAIYPCKITVDENEYNSVEHFYQACKLYTLVGQEKAAELKASESPIEVKKTTKVLLKEANITSKKVEEWKEKDSIGVLKHVVTHKFTQNEALKDKLLETGDKILIQAYIGDTFFATGASFHYVSEWVSRHVNQALVYPEEVTAENVKYLPLVANGKNALGWILMQVRDELRAQSSA</sequence>
<name>A0A2G5SG76_9PELO</name>
<accession>A0A2G5SG76</accession>
<dbReference type="Proteomes" id="UP000230233">
    <property type="component" value="Unassembled WGS sequence"/>
</dbReference>
<reference evidence="4" key="1">
    <citation type="submission" date="2017-10" db="EMBL/GenBank/DDBJ databases">
        <title>Rapid genome shrinkage in a self-fertile nematode reveals novel sperm competition proteins.</title>
        <authorList>
            <person name="Yin D."/>
            <person name="Schwarz E.M."/>
            <person name="Thomas C.G."/>
            <person name="Felde R.L."/>
            <person name="Korf I.F."/>
            <person name="Cutter A.D."/>
            <person name="Schartner C.M."/>
            <person name="Ralston E.J."/>
            <person name="Meyer B.J."/>
            <person name="Haag E.S."/>
        </authorList>
    </citation>
    <scope>NUCLEOTIDE SEQUENCE [LARGE SCALE GENOMIC DNA]</scope>
    <source>
        <strain evidence="4">JU1422</strain>
    </source>
</reference>
<dbReference type="Pfam" id="PF08719">
    <property type="entry name" value="NADAR"/>
    <property type="match status" value="1"/>
</dbReference>